<dbReference type="GO" id="GO:0005634">
    <property type="term" value="C:nucleus"/>
    <property type="evidence" value="ECO:0007669"/>
    <property type="project" value="UniProtKB-SubCell"/>
</dbReference>
<dbReference type="Proteomes" id="UP000594261">
    <property type="component" value="Chromosome 9"/>
</dbReference>
<evidence type="ECO:0000256" key="3">
    <source>
        <dbReference type="ARBA" id="ARBA00023125"/>
    </source>
</evidence>
<reference evidence="9" key="2">
    <citation type="submission" date="2021-01" db="UniProtKB">
        <authorList>
            <consortium name="EnsemblPlants"/>
        </authorList>
    </citation>
    <scope>IDENTIFICATION</scope>
</reference>
<evidence type="ECO:0000256" key="5">
    <source>
        <dbReference type="ARBA" id="ARBA00023242"/>
    </source>
</evidence>
<evidence type="ECO:0000256" key="1">
    <source>
        <dbReference type="ARBA" id="ARBA00004123"/>
    </source>
</evidence>
<evidence type="ECO:0000313" key="10">
    <source>
        <dbReference type="Proteomes" id="UP000594261"/>
    </source>
</evidence>
<keyword evidence="5" id="KW-0539">Nucleus</keyword>
<dbReference type="PROSITE" id="PS51293">
    <property type="entry name" value="SANT"/>
    <property type="match status" value="1"/>
</dbReference>
<evidence type="ECO:0000259" key="8">
    <source>
        <dbReference type="PROSITE" id="PS51294"/>
    </source>
</evidence>
<dbReference type="FunFam" id="1.10.10.60:FF:000009">
    <property type="entry name" value="transcription factor MYB1R1"/>
    <property type="match status" value="1"/>
</dbReference>
<dbReference type="PROSITE" id="PS50090">
    <property type="entry name" value="MYB_LIKE"/>
    <property type="match status" value="1"/>
</dbReference>
<dbReference type="Gramene" id="QL09p043385:mrna">
    <property type="protein sequence ID" value="QL09p043385:mrna"/>
    <property type="gene ID" value="QL09p043385"/>
</dbReference>
<dbReference type="InterPro" id="IPR009057">
    <property type="entry name" value="Homeodomain-like_sf"/>
</dbReference>
<keyword evidence="10" id="KW-1185">Reference proteome</keyword>
<evidence type="ECO:0000256" key="2">
    <source>
        <dbReference type="ARBA" id="ARBA00023015"/>
    </source>
</evidence>
<dbReference type="EnsemblPlants" id="QL09p043385:mrna">
    <property type="protein sequence ID" value="QL09p043385:mrna"/>
    <property type="gene ID" value="QL09p043385"/>
</dbReference>
<reference evidence="9 10" key="1">
    <citation type="journal article" date="2016" name="G3 (Bethesda)">
        <title>First Draft Assembly and Annotation of the Genome of a California Endemic Oak Quercus lobata Nee (Fagaceae).</title>
        <authorList>
            <person name="Sork V.L."/>
            <person name="Fitz-Gibbon S.T."/>
            <person name="Puiu D."/>
            <person name="Crepeau M."/>
            <person name="Gugger P.F."/>
            <person name="Sherman R."/>
            <person name="Stevens K."/>
            <person name="Langley C.H."/>
            <person name="Pellegrini M."/>
            <person name="Salzberg S.L."/>
        </authorList>
    </citation>
    <scope>NUCLEOTIDE SEQUENCE [LARGE SCALE GENOMIC DNA]</scope>
    <source>
        <strain evidence="9 10">cv. SW786</strain>
    </source>
</reference>
<comment type="subcellular location">
    <subcellularLocation>
        <location evidence="1">Nucleus</location>
    </subcellularLocation>
</comment>
<evidence type="ECO:0000259" key="7">
    <source>
        <dbReference type="PROSITE" id="PS51293"/>
    </source>
</evidence>
<dbReference type="GO" id="GO:0006355">
    <property type="term" value="P:regulation of DNA-templated transcription"/>
    <property type="evidence" value="ECO:0007669"/>
    <property type="project" value="UniProtKB-ARBA"/>
</dbReference>
<dbReference type="InterPro" id="IPR001005">
    <property type="entry name" value="SANT/Myb"/>
</dbReference>
<dbReference type="GO" id="GO:0003677">
    <property type="term" value="F:DNA binding"/>
    <property type="evidence" value="ECO:0007669"/>
    <property type="project" value="UniProtKB-KW"/>
</dbReference>
<dbReference type="GO" id="GO:0009739">
    <property type="term" value="P:response to gibberellin"/>
    <property type="evidence" value="ECO:0007669"/>
    <property type="project" value="TreeGrafter"/>
</dbReference>
<dbReference type="EMBL" id="LRBV02000009">
    <property type="status" value="NOT_ANNOTATED_CDS"/>
    <property type="molecule type" value="Genomic_DNA"/>
</dbReference>
<dbReference type="Pfam" id="PF00249">
    <property type="entry name" value="Myb_DNA-binding"/>
    <property type="match status" value="1"/>
</dbReference>
<dbReference type="PROSITE" id="PS51294">
    <property type="entry name" value="HTH_MYB"/>
    <property type="match status" value="1"/>
</dbReference>
<evidence type="ECO:0000313" key="9">
    <source>
        <dbReference type="EnsemblPlants" id="QL09p043385:mrna"/>
    </source>
</evidence>
<dbReference type="InterPro" id="IPR006447">
    <property type="entry name" value="Myb_dom_plants"/>
</dbReference>
<dbReference type="PANTHER" id="PTHR44191:SF62">
    <property type="entry name" value="OS04G0341900 PROTEIN"/>
    <property type="match status" value="1"/>
</dbReference>
<dbReference type="PANTHER" id="PTHR44191">
    <property type="entry name" value="TRANSCRIPTION FACTOR KUA1"/>
    <property type="match status" value="1"/>
</dbReference>
<dbReference type="SUPFAM" id="SSF46689">
    <property type="entry name" value="Homeodomain-like"/>
    <property type="match status" value="1"/>
</dbReference>
<accession>A0A7N2MKW4</accession>
<keyword evidence="2" id="KW-0805">Transcription regulation</keyword>
<name>A0A7N2MKW4_QUELO</name>
<dbReference type="GO" id="GO:0009723">
    <property type="term" value="P:response to ethylene"/>
    <property type="evidence" value="ECO:0007669"/>
    <property type="project" value="TreeGrafter"/>
</dbReference>
<dbReference type="CDD" id="cd00167">
    <property type="entry name" value="SANT"/>
    <property type="match status" value="1"/>
</dbReference>
<evidence type="ECO:0000259" key="6">
    <source>
        <dbReference type="PROSITE" id="PS50090"/>
    </source>
</evidence>
<feature type="domain" description="HTH myb-type" evidence="8">
    <location>
        <begin position="101"/>
        <end position="156"/>
    </location>
</feature>
<feature type="domain" description="Myb-like" evidence="6">
    <location>
        <begin position="100"/>
        <end position="152"/>
    </location>
</feature>
<dbReference type="InterPro" id="IPR052245">
    <property type="entry name" value="Plant_Stress_Dev_TF"/>
</dbReference>
<dbReference type="Gene3D" id="1.10.10.60">
    <property type="entry name" value="Homeodomain-like"/>
    <property type="match status" value="1"/>
</dbReference>
<dbReference type="InterPro" id="IPR017930">
    <property type="entry name" value="Myb_dom"/>
</dbReference>
<protein>
    <submittedName>
        <fullName evidence="9">Uncharacterized protein</fullName>
    </submittedName>
</protein>
<sequence>MVRGSVIVRRCSQCRLSGHNFTTCSKKNNNNTTTTIASGNNNSNNTSTTISNYNNNNAGLIKIFGVYFQENVDDHDFNASVSMENRGSKKSVEHEVHIDVERKKGRRWTKEEHKLFLIGLEKLGRGDWKGISCDFVTTRSPAQVASHAQKHYMRQAAIDDKKKNRPSVFDLSLNEDELAPKDSLVSHTEKSGIEKALKASNSQALALVNNNENPLEATTAYQHNVNRSPHVALDIPPIAQMPPPVFGAPNYCRSPSTVNSASQSYSSWLPGTLQNSVFHHHRHSSHLVILD</sequence>
<dbReference type="SMART" id="SM00717">
    <property type="entry name" value="SANT"/>
    <property type="match status" value="1"/>
</dbReference>
<proteinExistence type="predicted"/>
<keyword evidence="3" id="KW-0238">DNA-binding</keyword>
<dbReference type="InParanoid" id="A0A7N2MKW4"/>
<evidence type="ECO:0000256" key="4">
    <source>
        <dbReference type="ARBA" id="ARBA00023163"/>
    </source>
</evidence>
<organism evidence="9 10">
    <name type="scientific">Quercus lobata</name>
    <name type="common">Valley oak</name>
    <dbReference type="NCBI Taxonomy" id="97700"/>
    <lineage>
        <taxon>Eukaryota</taxon>
        <taxon>Viridiplantae</taxon>
        <taxon>Streptophyta</taxon>
        <taxon>Embryophyta</taxon>
        <taxon>Tracheophyta</taxon>
        <taxon>Spermatophyta</taxon>
        <taxon>Magnoliopsida</taxon>
        <taxon>eudicotyledons</taxon>
        <taxon>Gunneridae</taxon>
        <taxon>Pentapetalae</taxon>
        <taxon>rosids</taxon>
        <taxon>fabids</taxon>
        <taxon>Fagales</taxon>
        <taxon>Fagaceae</taxon>
        <taxon>Quercus</taxon>
    </lineage>
</organism>
<feature type="domain" description="SANT" evidence="7">
    <location>
        <begin position="103"/>
        <end position="156"/>
    </location>
</feature>
<dbReference type="InterPro" id="IPR017884">
    <property type="entry name" value="SANT_dom"/>
</dbReference>
<keyword evidence="4" id="KW-0804">Transcription</keyword>
<dbReference type="NCBIfam" id="TIGR01557">
    <property type="entry name" value="myb_SHAQKYF"/>
    <property type="match status" value="1"/>
</dbReference>
<dbReference type="AlphaFoldDB" id="A0A7N2MKW4"/>